<dbReference type="RefSeq" id="WP_197532149.1">
    <property type="nucleotide sequence ID" value="NZ_SJPP01000001.1"/>
</dbReference>
<gene>
    <name evidence="1" type="ORF">CA54_05350</name>
</gene>
<sequence>MHRDELIPGPTETLARRFDALFLENVADRLPTDPLDVLASQFAENSDVAGAGFAGDNV</sequence>
<evidence type="ECO:0000313" key="2">
    <source>
        <dbReference type="Proteomes" id="UP000320735"/>
    </source>
</evidence>
<dbReference type="Proteomes" id="UP000320735">
    <property type="component" value="Unassembled WGS sequence"/>
</dbReference>
<name>A0A5C6BK80_9PLAN</name>
<protein>
    <submittedName>
        <fullName evidence="1">Uncharacterized protein</fullName>
    </submittedName>
</protein>
<dbReference type="EMBL" id="SJPP01000001">
    <property type="protein sequence ID" value="TWU11726.1"/>
    <property type="molecule type" value="Genomic_DNA"/>
</dbReference>
<reference evidence="1 2" key="1">
    <citation type="submission" date="2019-02" db="EMBL/GenBank/DDBJ databases">
        <title>Deep-cultivation of Planctomycetes and their phenomic and genomic characterization uncovers novel biology.</title>
        <authorList>
            <person name="Wiegand S."/>
            <person name="Jogler M."/>
            <person name="Boedeker C."/>
            <person name="Pinto D."/>
            <person name="Vollmers J."/>
            <person name="Rivas-Marin E."/>
            <person name="Kohn T."/>
            <person name="Peeters S.H."/>
            <person name="Heuer A."/>
            <person name="Rast P."/>
            <person name="Oberbeckmann S."/>
            <person name="Bunk B."/>
            <person name="Jeske O."/>
            <person name="Meyerdierks A."/>
            <person name="Storesund J.E."/>
            <person name="Kallscheuer N."/>
            <person name="Luecker S."/>
            <person name="Lage O.M."/>
            <person name="Pohl T."/>
            <person name="Merkel B.J."/>
            <person name="Hornburger P."/>
            <person name="Mueller R.-W."/>
            <person name="Bruemmer F."/>
            <person name="Labrenz M."/>
            <person name="Spormann A.M."/>
            <person name="Op Den Camp H."/>
            <person name="Overmann J."/>
            <person name="Amann R."/>
            <person name="Jetten M.S.M."/>
            <person name="Mascher T."/>
            <person name="Medema M.H."/>
            <person name="Devos D.P."/>
            <person name="Kaster A.-K."/>
            <person name="Ovreas L."/>
            <person name="Rohde M."/>
            <person name="Galperin M.Y."/>
            <person name="Jogler C."/>
        </authorList>
    </citation>
    <scope>NUCLEOTIDE SEQUENCE [LARGE SCALE GENOMIC DNA]</scope>
    <source>
        <strain evidence="1 2">CA54</strain>
    </source>
</reference>
<organism evidence="1 2">
    <name type="scientific">Symmachiella macrocystis</name>
    <dbReference type="NCBI Taxonomy" id="2527985"/>
    <lineage>
        <taxon>Bacteria</taxon>
        <taxon>Pseudomonadati</taxon>
        <taxon>Planctomycetota</taxon>
        <taxon>Planctomycetia</taxon>
        <taxon>Planctomycetales</taxon>
        <taxon>Planctomycetaceae</taxon>
        <taxon>Symmachiella</taxon>
    </lineage>
</organism>
<evidence type="ECO:0000313" key="1">
    <source>
        <dbReference type="EMBL" id="TWU11726.1"/>
    </source>
</evidence>
<dbReference type="AlphaFoldDB" id="A0A5C6BK80"/>
<keyword evidence="2" id="KW-1185">Reference proteome</keyword>
<comment type="caution">
    <text evidence="1">The sequence shown here is derived from an EMBL/GenBank/DDBJ whole genome shotgun (WGS) entry which is preliminary data.</text>
</comment>
<accession>A0A5C6BK80</accession>
<proteinExistence type="predicted"/>